<dbReference type="PANTHER" id="PTHR33353">
    <property type="entry name" value="PUTATIVE (AFU_ORTHOLOGUE AFUA_1G12560)-RELATED"/>
    <property type="match status" value="1"/>
</dbReference>
<evidence type="ECO:0000256" key="11">
    <source>
        <dbReference type="ARBA" id="ARBA00023277"/>
    </source>
</evidence>
<evidence type="ECO:0000256" key="15">
    <source>
        <dbReference type="ARBA" id="ARBA00047174"/>
    </source>
</evidence>
<feature type="chain" id="PRO_5045397892" description="lytic cellulose monooxygenase (C4-dehydrogenating)" evidence="16">
    <location>
        <begin position="17"/>
        <end position="225"/>
    </location>
</feature>
<evidence type="ECO:0000313" key="19">
    <source>
        <dbReference type="Proteomes" id="UP001396898"/>
    </source>
</evidence>
<dbReference type="Gene3D" id="2.70.50.70">
    <property type="match status" value="1"/>
</dbReference>
<dbReference type="EMBL" id="JAQQWI010000021">
    <property type="protein sequence ID" value="KAK7998664.1"/>
    <property type="molecule type" value="Genomic_DNA"/>
</dbReference>
<dbReference type="Proteomes" id="UP001396898">
    <property type="component" value="Unassembled WGS sequence"/>
</dbReference>
<keyword evidence="4" id="KW-0479">Metal-binding</keyword>
<protein>
    <recommendedName>
        <fullName evidence="15">lytic cellulose monooxygenase (C4-dehydrogenating)</fullName>
        <ecNumber evidence="15">1.14.99.56</ecNumber>
    </recommendedName>
</protein>
<feature type="domain" description="Auxiliary Activity family 9 catalytic" evidence="17">
    <location>
        <begin position="17"/>
        <end position="215"/>
    </location>
</feature>
<evidence type="ECO:0000256" key="4">
    <source>
        <dbReference type="ARBA" id="ARBA00022723"/>
    </source>
</evidence>
<dbReference type="InterPro" id="IPR005103">
    <property type="entry name" value="AA9_LPMO"/>
</dbReference>
<reference evidence="18 19" key="1">
    <citation type="submission" date="2023-01" db="EMBL/GenBank/DDBJ databases">
        <title>Analysis of 21 Apiospora genomes using comparative genomics revels a genus with tremendous synthesis potential of carbohydrate active enzymes and secondary metabolites.</title>
        <authorList>
            <person name="Sorensen T."/>
        </authorList>
    </citation>
    <scope>NUCLEOTIDE SEQUENCE [LARGE SCALE GENOMIC DNA]</scope>
    <source>
        <strain evidence="18 19">CBS 20057</strain>
    </source>
</reference>
<evidence type="ECO:0000256" key="12">
    <source>
        <dbReference type="ARBA" id="ARBA00023326"/>
    </source>
</evidence>
<keyword evidence="5 16" id="KW-0732">Signal</keyword>
<evidence type="ECO:0000256" key="8">
    <source>
        <dbReference type="ARBA" id="ARBA00023008"/>
    </source>
</evidence>
<accession>A0ABR1R3A6</accession>
<comment type="caution">
    <text evidence="18">The sequence shown here is derived from an EMBL/GenBank/DDBJ whole genome shotgun (WGS) entry which is preliminary data.</text>
</comment>
<comment type="cofactor">
    <cofactor evidence="1">
        <name>Cu(2+)</name>
        <dbReference type="ChEBI" id="CHEBI:29036"/>
    </cofactor>
</comment>
<evidence type="ECO:0000256" key="16">
    <source>
        <dbReference type="SAM" id="SignalP"/>
    </source>
</evidence>
<comment type="catalytic activity">
    <reaction evidence="14">
        <text>[(1-&gt;4)-beta-D-glucosyl]n+m + reduced acceptor + O2 = 4-dehydro-beta-D-glucosyl-[(1-&gt;4)-beta-D-glucosyl]n-1 + [(1-&gt;4)-beta-D-glucosyl]m + acceptor + H2O.</text>
        <dbReference type="EC" id="1.14.99.56"/>
    </reaction>
</comment>
<dbReference type="InterPro" id="IPR049892">
    <property type="entry name" value="AA9"/>
</dbReference>
<sequence length="225" mass="23980">MKSFTALTMLVSAVSAHYTFPALVANGKTTEDWEYVRKTTNFQNNGPVENVKSDAIRCYQAAPGNEGAKTMSVKAGDKVGFKTNIGHPGPLAFYMAKAPGSVADFDGSGDVWFKIYEDQPNFAQSGLTWPSDGAREVSATIPPCVADGEYLLRVEHIALHSAGQENGAQFYLSCAQIKVEGGGSSSPAGVAFPGAYSPTDPGIKFNLYYPVPTSYENPGPKVFTC</sequence>
<dbReference type="PANTHER" id="PTHR33353:SF10">
    <property type="entry name" value="ENDO-BETA-1,4-GLUCANASE D"/>
    <property type="match status" value="1"/>
</dbReference>
<gene>
    <name evidence="18" type="ORF">PG991_015143</name>
</gene>
<keyword evidence="9" id="KW-0503">Monooxygenase</keyword>
<evidence type="ECO:0000256" key="2">
    <source>
        <dbReference type="ARBA" id="ARBA00004613"/>
    </source>
</evidence>
<proteinExistence type="inferred from homology"/>
<evidence type="ECO:0000256" key="6">
    <source>
        <dbReference type="ARBA" id="ARBA00023001"/>
    </source>
</evidence>
<evidence type="ECO:0000256" key="13">
    <source>
        <dbReference type="ARBA" id="ARBA00044502"/>
    </source>
</evidence>
<evidence type="ECO:0000256" key="7">
    <source>
        <dbReference type="ARBA" id="ARBA00023002"/>
    </source>
</evidence>
<keyword evidence="19" id="KW-1185">Reference proteome</keyword>
<keyword evidence="7" id="KW-0560">Oxidoreductase</keyword>
<evidence type="ECO:0000259" key="17">
    <source>
        <dbReference type="Pfam" id="PF03443"/>
    </source>
</evidence>
<keyword evidence="10" id="KW-1015">Disulfide bond</keyword>
<dbReference type="EC" id="1.14.99.56" evidence="15"/>
<feature type="signal peptide" evidence="16">
    <location>
        <begin position="1"/>
        <end position="16"/>
    </location>
</feature>
<evidence type="ECO:0000256" key="1">
    <source>
        <dbReference type="ARBA" id="ARBA00001973"/>
    </source>
</evidence>
<keyword evidence="3" id="KW-0964">Secreted</keyword>
<keyword evidence="6" id="KW-0136">Cellulose degradation</keyword>
<comment type="similarity">
    <text evidence="13">Belongs to the polysaccharide monooxygenase AA9 family.</text>
</comment>
<dbReference type="CDD" id="cd21175">
    <property type="entry name" value="LPMO_AA9"/>
    <property type="match status" value="1"/>
</dbReference>
<evidence type="ECO:0000256" key="9">
    <source>
        <dbReference type="ARBA" id="ARBA00023033"/>
    </source>
</evidence>
<organism evidence="18 19">
    <name type="scientific">Apiospora marii</name>
    <dbReference type="NCBI Taxonomy" id="335849"/>
    <lineage>
        <taxon>Eukaryota</taxon>
        <taxon>Fungi</taxon>
        <taxon>Dikarya</taxon>
        <taxon>Ascomycota</taxon>
        <taxon>Pezizomycotina</taxon>
        <taxon>Sordariomycetes</taxon>
        <taxon>Xylariomycetidae</taxon>
        <taxon>Amphisphaeriales</taxon>
        <taxon>Apiosporaceae</taxon>
        <taxon>Apiospora</taxon>
    </lineage>
</organism>
<evidence type="ECO:0000256" key="5">
    <source>
        <dbReference type="ARBA" id="ARBA00022729"/>
    </source>
</evidence>
<keyword evidence="8" id="KW-0186">Copper</keyword>
<evidence type="ECO:0000256" key="10">
    <source>
        <dbReference type="ARBA" id="ARBA00023157"/>
    </source>
</evidence>
<keyword evidence="12" id="KW-0624">Polysaccharide degradation</keyword>
<evidence type="ECO:0000313" key="18">
    <source>
        <dbReference type="EMBL" id="KAK7998664.1"/>
    </source>
</evidence>
<name>A0ABR1R3A6_9PEZI</name>
<dbReference type="Pfam" id="PF03443">
    <property type="entry name" value="AA9"/>
    <property type="match status" value="1"/>
</dbReference>
<evidence type="ECO:0000256" key="14">
    <source>
        <dbReference type="ARBA" id="ARBA00045077"/>
    </source>
</evidence>
<keyword evidence="11" id="KW-0119">Carbohydrate metabolism</keyword>
<evidence type="ECO:0000256" key="3">
    <source>
        <dbReference type="ARBA" id="ARBA00022525"/>
    </source>
</evidence>
<comment type="subcellular location">
    <subcellularLocation>
        <location evidence="2">Secreted</location>
    </subcellularLocation>
</comment>